<dbReference type="PANTHER" id="PTHR47723:SF19">
    <property type="entry name" value="POLYNUCLEOTIDYL TRANSFERASE, RIBONUCLEASE H-LIKE SUPERFAMILY PROTEIN"/>
    <property type="match status" value="1"/>
</dbReference>
<dbReference type="PANTHER" id="PTHR47723">
    <property type="entry name" value="OS05G0353850 PROTEIN"/>
    <property type="match status" value="1"/>
</dbReference>
<sequence length="209" mass="23670">MQNKPVLTVFTPASRKYLTDANDDLIQEGILPVSIHRSRTKILIWKKTYPYKLRLSVDAAFREGRGAGGAVLRDDGGKIIAGFFMPLRVKTVLQAEVQVALRALEWCARSGFLDFQLESDSEMTMKLLQKKSRPPIYLQRTVDEAHRLCRTLHVRTQHIFREMNLLSHALAQLGLNSDISNCFNTSTSLPNNICTIIDLDINGIPSFRK</sequence>
<accession>A0AAV0DEX3</accession>
<dbReference type="Proteomes" id="UP001152523">
    <property type="component" value="Unassembled WGS sequence"/>
</dbReference>
<evidence type="ECO:0000313" key="3">
    <source>
        <dbReference type="Proteomes" id="UP001152523"/>
    </source>
</evidence>
<dbReference type="EMBL" id="CAMAPF010000087">
    <property type="protein sequence ID" value="CAH9096656.1"/>
    <property type="molecule type" value="Genomic_DNA"/>
</dbReference>
<protein>
    <recommendedName>
        <fullName evidence="1">RNase H type-1 domain-containing protein</fullName>
    </recommendedName>
</protein>
<dbReference type="Gene3D" id="3.30.420.10">
    <property type="entry name" value="Ribonuclease H-like superfamily/Ribonuclease H"/>
    <property type="match status" value="1"/>
</dbReference>
<dbReference type="InterPro" id="IPR012337">
    <property type="entry name" value="RNaseH-like_sf"/>
</dbReference>
<dbReference type="InterPro" id="IPR002156">
    <property type="entry name" value="RNaseH_domain"/>
</dbReference>
<dbReference type="InterPro" id="IPR053151">
    <property type="entry name" value="RNase_H-like"/>
</dbReference>
<organism evidence="2 3">
    <name type="scientific">Cuscuta epithymum</name>
    <dbReference type="NCBI Taxonomy" id="186058"/>
    <lineage>
        <taxon>Eukaryota</taxon>
        <taxon>Viridiplantae</taxon>
        <taxon>Streptophyta</taxon>
        <taxon>Embryophyta</taxon>
        <taxon>Tracheophyta</taxon>
        <taxon>Spermatophyta</taxon>
        <taxon>Magnoliopsida</taxon>
        <taxon>eudicotyledons</taxon>
        <taxon>Gunneridae</taxon>
        <taxon>Pentapetalae</taxon>
        <taxon>asterids</taxon>
        <taxon>lamiids</taxon>
        <taxon>Solanales</taxon>
        <taxon>Convolvulaceae</taxon>
        <taxon>Cuscuteae</taxon>
        <taxon>Cuscuta</taxon>
        <taxon>Cuscuta subgen. Cuscuta</taxon>
    </lineage>
</organism>
<keyword evidence="3" id="KW-1185">Reference proteome</keyword>
<dbReference type="GO" id="GO:0004523">
    <property type="term" value="F:RNA-DNA hybrid ribonuclease activity"/>
    <property type="evidence" value="ECO:0007669"/>
    <property type="project" value="InterPro"/>
</dbReference>
<gene>
    <name evidence="2" type="ORF">CEPIT_LOCUS13813</name>
</gene>
<evidence type="ECO:0000259" key="1">
    <source>
        <dbReference type="Pfam" id="PF13456"/>
    </source>
</evidence>
<dbReference type="GO" id="GO:0003676">
    <property type="term" value="F:nucleic acid binding"/>
    <property type="evidence" value="ECO:0007669"/>
    <property type="project" value="InterPro"/>
</dbReference>
<dbReference type="AlphaFoldDB" id="A0AAV0DEX3"/>
<comment type="caution">
    <text evidence="2">The sequence shown here is derived from an EMBL/GenBank/DDBJ whole genome shotgun (WGS) entry which is preliminary data.</text>
</comment>
<evidence type="ECO:0000313" key="2">
    <source>
        <dbReference type="EMBL" id="CAH9096656.1"/>
    </source>
</evidence>
<name>A0AAV0DEX3_9ASTE</name>
<dbReference type="InterPro" id="IPR036397">
    <property type="entry name" value="RNaseH_sf"/>
</dbReference>
<dbReference type="SUPFAM" id="SSF53098">
    <property type="entry name" value="Ribonuclease H-like"/>
    <property type="match status" value="1"/>
</dbReference>
<proteinExistence type="predicted"/>
<reference evidence="2" key="1">
    <citation type="submission" date="2022-07" db="EMBL/GenBank/DDBJ databases">
        <authorList>
            <person name="Macas J."/>
            <person name="Novak P."/>
            <person name="Neumann P."/>
        </authorList>
    </citation>
    <scope>NUCLEOTIDE SEQUENCE</scope>
</reference>
<dbReference type="CDD" id="cd06222">
    <property type="entry name" value="RNase_H_like"/>
    <property type="match status" value="1"/>
</dbReference>
<dbReference type="Pfam" id="PF13456">
    <property type="entry name" value="RVT_3"/>
    <property type="match status" value="1"/>
</dbReference>
<dbReference type="InterPro" id="IPR044730">
    <property type="entry name" value="RNase_H-like_dom_plant"/>
</dbReference>
<feature type="domain" description="RNase H type-1" evidence="1">
    <location>
        <begin position="57"/>
        <end position="172"/>
    </location>
</feature>